<proteinExistence type="inferred from homology"/>
<dbReference type="GO" id="GO:0004177">
    <property type="term" value="F:aminopeptidase activity"/>
    <property type="evidence" value="ECO:0007669"/>
    <property type="project" value="UniProtKB-KW"/>
</dbReference>
<dbReference type="VEuPathDB" id="VectorBase:ISCW023102"/>
<keyword evidence="18" id="KW-1185">Reference proteome</keyword>
<comment type="similarity">
    <text evidence="2">Belongs to the peptidase S9B family. DPPIV subfamily.</text>
</comment>
<evidence type="ECO:0000256" key="9">
    <source>
        <dbReference type="ARBA" id="ARBA00022989"/>
    </source>
</evidence>
<evidence type="ECO:0000256" key="2">
    <source>
        <dbReference type="ARBA" id="ARBA00010036"/>
    </source>
</evidence>
<reference evidence="17" key="2">
    <citation type="submission" date="2020-05" db="UniProtKB">
        <authorList>
            <consortium name="EnsemblMetazoa"/>
        </authorList>
    </citation>
    <scope>IDENTIFICATION</scope>
    <source>
        <strain evidence="17">wikel</strain>
    </source>
</reference>
<keyword evidence="10" id="KW-0472">Membrane</keyword>
<dbReference type="Pfam" id="PF00326">
    <property type="entry name" value="Peptidase_S9"/>
    <property type="match status" value="2"/>
</dbReference>
<evidence type="ECO:0000256" key="4">
    <source>
        <dbReference type="ARBA" id="ARBA00022670"/>
    </source>
</evidence>
<dbReference type="InterPro" id="IPR050278">
    <property type="entry name" value="Serine_Prot_S9B/DPPIV"/>
</dbReference>
<organism>
    <name type="scientific">Ixodes scapularis</name>
    <name type="common">Black-legged tick</name>
    <name type="synonym">Deer tick</name>
    <dbReference type="NCBI Taxonomy" id="6945"/>
    <lineage>
        <taxon>Eukaryota</taxon>
        <taxon>Metazoa</taxon>
        <taxon>Ecdysozoa</taxon>
        <taxon>Arthropoda</taxon>
        <taxon>Chelicerata</taxon>
        <taxon>Arachnida</taxon>
        <taxon>Acari</taxon>
        <taxon>Parasitiformes</taxon>
        <taxon>Ixodida</taxon>
        <taxon>Ixodoidea</taxon>
        <taxon>Ixodidae</taxon>
        <taxon>Ixodinae</taxon>
        <taxon>Ixodes</taxon>
    </lineage>
</organism>
<gene>
    <name evidence="16" type="ORF">IscW_ISCW023102</name>
</gene>
<dbReference type="EMBL" id="ABJB010921978">
    <property type="status" value="NOT_ANNOTATED_CDS"/>
    <property type="molecule type" value="Genomic_DNA"/>
</dbReference>
<dbReference type="GO" id="GO:0008239">
    <property type="term" value="F:dipeptidyl-peptidase activity"/>
    <property type="evidence" value="ECO:0000318"/>
    <property type="project" value="GO_Central"/>
</dbReference>
<evidence type="ECO:0000313" key="16">
    <source>
        <dbReference type="EMBL" id="EEC20072.1"/>
    </source>
</evidence>
<dbReference type="GO" id="GO:0005886">
    <property type="term" value="C:plasma membrane"/>
    <property type="evidence" value="ECO:0000318"/>
    <property type="project" value="GO_Central"/>
</dbReference>
<dbReference type="EMBL" id="ABJB010312810">
    <property type="status" value="NOT_ANNOTATED_CDS"/>
    <property type="molecule type" value="Genomic_DNA"/>
</dbReference>
<dbReference type="PANTHER" id="PTHR11731:SF200">
    <property type="entry name" value="DIPEPTIDYL PEPTIDASE 10, ISOFORM B"/>
    <property type="match status" value="1"/>
</dbReference>
<dbReference type="EMBL" id="ABJB010155151">
    <property type="status" value="NOT_ANNOTATED_CDS"/>
    <property type="molecule type" value="Genomic_DNA"/>
</dbReference>
<keyword evidence="8" id="KW-0735">Signal-anchor</keyword>
<dbReference type="Pfam" id="PF00930">
    <property type="entry name" value="DPPIV_N"/>
    <property type="match status" value="1"/>
</dbReference>
<dbReference type="Proteomes" id="UP000001555">
    <property type="component" value="Unassembled WGS sequence"/>
</dbReference>
<dbReference type="AlphaFoldDB" id="B7QMK0"/>
<dbReference type="FunFam" id="3.40.50.1820:FF:000003">
    <property type="entry name" value="Dipeptidyl peptidase 4"/>
    <property type="match status" value="1"/>
</dbReference>
<feature type="domain" description="Peptidase S9 prolyl oligopeptidase catalytic" evidence="14">
    <location>
        <begin position="502"/>
        <end position="581"/>
    </location>
</feature>
<keyword evidence="6 16" id="KW-0378">Hydrolase</keyword>
<dbReference type="InterPro" id="IPR002469">
    <property type="entry name" value="Peptidase_S9B_N"/>
</dbReference>
<dbReference type="GO" id="GO:0006508">
    <property type="term" value="P:proteolysis"/>
    <property type="evidence" value="ECO:0000318"/>
    <property type="project" value="GO_Central"/>
</dbReference>
<keyword evidence="11" id="KW-0325">Glycoprotein</keyword>
<dbReference type="EMBL" id="ABJB010414450">
    <property type="status" value="NOT_ANNOTATED_CDS"/>
    <property type="molecule type" value="Genomic_DNA"/>
</dbReference>
<feature type="domain" description="Peptidase S9 prolyl oligopeptidase catalytic" evidence="14">
    <location>
        <begin position="603"/>
        <end position="717"/>
    </location>
</feature>
<feature type="domain" description="Dipeptidylpeptidase IV N-terminal" evidence="15">
    <location>
        <begin position="81"/>
        <end position="349"/>
    </location>
</feature>
<keyword evidence="5" id="KW-0812">Transmembrane</keyword>
<dbReference type="InterPro" id="IPR001375">
    <property type="entry name" value="Peptidase_S9_cat"/>
</dbReference>
<evidence type="ECO:0000256" key="13">
    <source>
        <dbReference type="ARBA" id="ARBA00072929"/>
    </source>
</evidence>
<dbReference type="EMBL" id="ABJB010945664">
    <property type="status" value="NOT_ANNOTATED_CDS"/>
    <property type="molecule type" value="Genomic_DNA"/>
</dbReference>
<dbReference type="GO" id="GO:0008236">
    <property type="term" value="F:serine-type peptidase activity"/>
    <property type="evidence" value="ECO:0007669"/>
    <property type="project" value="UniProtKB-KW"/>
</dbReference>
<evidence type="ECO:0000256" key="10">
    <source>
        <dbReference type="ARBA" id="ARBA00023136"/>
    </source>
</evidence>
<keyword evidence="4" id="KW-0645">Protease</keyword>
<dbReference type="EMBL" id="ABJB010714177">
    <property type="status" value="NOT_ANNOTATED_CDS"/>
    <property type="molecule type" value="Genomic_DNA"/>
</dbReference>
<dbReference type="SUPFAM" id="SSF53474">
    <property type="entry name" value="alpha/beta-Hydrolases"/>
    <property type="match status" value="1"/>
</dbReference>
<dbReference type="PANTHER" id="PTHR11731">
    <property type="entry name" value="PROTEASE FAMILY S9B,C DIPEPTIDYL-PEPTIDASE IV-RELATED"/>
    <property type="match status" value="1"/>
</dbReference>
<feature type="non-terminal residue" evidence="16">
    <location>
        <position position="1"/>
    </location>
</feature>
<dbReference type="Gene3D" id="3.40.50.1820">
    <property type="entry name" value="alpha/beta hydrolase"/>
    <property type="match status" value="1"/>
</dbReference>
<name>B7QMK0_IXOSC</name>
<evidence type="ECO:0000256" key="7">
    <source>
        <dbReference type="ARBA" id="ARBA00022825"/>
    </source>
</evidence>
<evidence type="ECO:0000256" key="11">
    <source>
        <dbReference type="ARBA" id="ARBA00023180"/>
    </source>
</evidence>
<evidence type="ECO:0000256" key="5">
    <source>
        <dbReference type="ARBA" id="ARBA00022692"/>
    </source>
</evidence>
<dbReference type="HOGENOM" id="CLU_006105_4_0_1"/>
<dbReference type="OrthoDB" id="16520at2759"/>
<evidence type="ECO:0000256" key="6">
    <source>
        <dbReference type="ARBA" id="ARBA00022801"/>
    </source>
</evidence>
<protein>
    <recommendedName>
        <fullName evidence="13">Venom dipeptidyl peptidase 4</fullName>
    </recommendedName>
</protein>
<dbReference type="EMBL" id="DS971679">
    <property type="protein sequence ID" value="EEC20072.1"/>
    <property type="molecule type" value="Genomic_DNA"/>
</dbReference>
<evidence type="ECO:0000256" key="12">
    <source>
        <dbReference type="ARBA" id="ARBA00037847"/>
    </source>
</evidence>
<dbReference type="FunCoup" id="B7QMK0">
    <property type="interactions" value="121"/>
</dbReference>
<accession>B7QMK0</accession>
<comment type="subcellular location">
    <subcellularLocation>
        <location evidence="12">Endomembrane system</location>
        <topology evidence="12">Single-pass membrane protein</topology>
    </subcellularLocation>
    <subcellularLocation>
        <location evidence="1">Membrane</location>
        <topology evidence="1">Single-pass type II membrane protein</topology>
    </subcellularLocation>
</comment>
<reference evidence="16 18" key="1">
    <citation type="submission" date="2008-03" db="EMBL/GenBank/DDBJ databases">
        <title>Annotation of Ixodes scapularis.</title>
        <authorList>
            <consortium name="Ixodes scapularis Genome Project Consortium"/>
            <person name="Caler E."/>
            <person name="Hannick L.I."/>
            <person name="Bidwell S."/>
            <person name="Joardar V."/>
            <person name="Thiagarajan M."/>
            <person name="Amedeo P."/>
            <person name="Galinsky K.J."/>
            <person name="Schobel S."/>
            <person name="Inman J."/>
            <person name="Hostetler J."/>
            <person name="Miller J."/>
            <person name="Hammond M."/>
            <person name="Megy K."/>
            <person name="Lawson D."/>
            <person name="Kodira C."/>
            <person name="Sutton G."/>
            <person name="Meyer J."/>
            <person name="Hill C.A."/>
            <person name="Birren B."/>
            <person name="Nene V."/>
            <person name="Collins F."/>
            <person name="Alarcon-Chaidez F."/>
            <person name="Wikel S."/>
            <person name="Strausberg R."/>
        </authorList>
    </citation>
    <scope>NUCLEOTIDE SEQUENCE [LARGE SCALE GENOMIC DNA]</scope>
    <source>
        <strain evidence="18">Wikel</strain>
        <strain evidence="16">Wikel colony</strain>
    </source>
</reference>
<dbReference type="Gene3D" id="2.140.10.30">
    <property type="entry name" value="Dipeptidylpeptidase IV, N-terminal domain"/>
    <property type="match status" value="1"/>
</dbReference>
<dbReference type="EnsemblMetazoa" id="ISCW023102-RA">
    <property type="protein sequence ID" value="ISCW023102-PA"/>
    <property type="gene ID" value="ISCW023102"/>
</dbReference>
<dbReference type="STRING" id="6945.B7QMK0"/>
<dbReference type="EMBL" id="ABJB010546262">
    <property type="status" value="NOT_ANNOTATED_CDS"/>
    <property type="molecule type" value="Genomic_DNA"/>
</dbReference>
<dbReference type="VEuPathDB" id="VectorBase:ISCP_023157"/>
<dbReference type="SUPFAM" id="SSF82171">
    <property type="entry name" value="DPP6 N-terminal domain-like"/>
    <property type="match status" value="1"/>
</dbReference>
<evidence type="ECO:0000256" key="8">
    <source>
        <dbReference type="ARBA" id="ARBA00022968"/>
    </source>
</evidence>
<dbReference type="ESTHER" id="ixosc-b7qmk0">
    <property type="family name" value="DPP4N_Peptidase_S9"/>
</dbReference>
<evidence type="ECO:0000259" key="15">
    <source>
        <dbReference type="Pfam" id="PF00930"/>
    </source>
</evidence>
<sequence>SEFVYRDSDGALVLYNAQNREKRTLLHNTTFRQYDVRKYYMSPDLNFLLLVHDVVPVTLTGHARCFVLFLMIFRREVFPLKHSSNQEELQYAGWGRTGSHLVYVFNNDLYLIPSVGESSPVRLTDSGVPGVVFNGIADWLYEEEVLASSSALWWSPRGRSLCYATFNDSGVKTISLPVYRGQYPETHELRYPKAGSPNPLVELRVVSLASADGAGAPVTKLVQPPQEASCRRYYVTLVSFLDEESLLVNWLSRTQNWTLLSVCREAASAWACAKQAQEAVSGGWIELSEPPVVADAPQGAFFLRLPVQDAQRGSFRHVAEFRDRRKTFLTHGPYDTLGLLAYHTRSKHVCLKYYLLFITLCVFHKNLKHYTWRQFFRNLQPCVLRDTCITYLHFSIFTWQTRFIFLGGEGGGRGGGLCSPSFNVIPVDMLETNEELKELLEQRALPQVRNFYAPLADGYNATVRLLLPPGLRDEEVLKYPFLLDVYGGPGSQQVTEKFRINWGHFLASRKGVVYGMVDGRGSGFQGDRRLHQVYRRLGTVEVEDQLRVTRYLKNELPFISAEHTAIWGWSYGGYVAAMALANGGSGAPGNGTPHGGEDSLLPVFQCGISVAPVTSWLFYDSAYTERYMGLPSDNLAGYERADLIRVAANLKGKKFFLVHGTADDNVHFQHSMMLAKELTNNGIMYRTQVYPDQKHSLGQVTLHLYQAMEEFLDECFEGSDHAVEEVGLMQVKASR</sequence>
<dbReference type="InterPro" id="IPR029058">
    <property type="entry name" value="AB_hydrolase_fold"/>
</dbReference>
<evidence type="ECO:0000256" key="1">
    <source>
        <dbReference type="ARBA" id="ARBA00004606"/>
    </source>
</evidence>
<evidence type="ECO:0000256" key="3">
    <source>
        <dbReference type="ARBA" id="ARBA00022438"/>
    </source>
</evidence>
<dbReference type="VEuPathDB" id="VectorBase:ISCI023102"/>
<evidence type="ECO:0000259" key="14">
    <source>
        <dbReference type="Pfam" id="PF00326"/>
    </source>
</evidence>
<dbReference type="GO" id="GO:0012505">
    <property type="term" value="C:endomembrane system"/>
    <property type="evidence" value="ECO:0007669"/>
    <property type="project" value="UniProtKB-SubCell"/>
</dbReference>
<keyword evidence="9" id="KW-1133">Transmembrane helix</keyword>
<keyword evidence="3" id="KW-0031">Aminopeptidase</keyword>
<evidence type="ECO:0000313" key="18">
    <source>
        <dbReference type="Proteomes" id="UP000001555"/>
    </source>
</evidence>
<dbReference type="PaxDb" id="6945-B7QMK0"/>
<keyword evidence="7" id="KW-0720">Serine protease</keyword>
<dbReference type="EMBL" id="ABJB010886182">
    <property type="status" value="NOT_ANNOTATED_CDS"/>
    <property type="molecule type" value="Genomic_DNA"/>
</dbReference>
<evidence type="ECO:0000313" key="17">
    <source>
        <dbReference type="EnsemblMetazoa" id="ISCW023102-PA"/>
    </source>
</evidence>
<dbReference type="EMBL" id="ABJB010991085">
    <property type="status" value="NOT_ANNOTATED_CDS"/>
    <property type="molecule type" value="Genomic_DNA"/>
</dbReference>